<dbReference type="AlphaFoldDB" id="A0A8J3D8U2"/>
<dbReference type="InterPro" id="IPR038765">
    <property type="entry name" value="Papain-like_cys_pep_sf"/>
</dbReference>
<reference evidence="2 3" key="1">
    <citation type="journal article" date="2014" name="Int. J. Syst. Evol. Microbiol.">
        <title>Complete genome sequence of Corynebacterium casei LMG S-19264T (=DSM 44701T), isolated from a smear-ripened cheese.</title>
        <authorList>
            <consortium name="US DOE Joint Genome Institute (JGI-PGF)"/>
            <person name="Walter F."/>
            <person name="Albersmeier A."/>
            <person name="Kalinowski J."/>
            <person name="Ruckert C."/>
        </authorList>
    </citation>
    <scope>NUCLEOTIDE SEQUENCE [LARGE SCALE GENOMIC DNA]</scope>
    <source>
        <strain evidence="2 3">KCTC 12866</strain>
    </source>
</reference>
<protein>
    <recommendedName>
        <fullName evidence="1">Peptidase C1A papain C-terminal domain-containing protein</fullName>
    </recommendedName>
</protein>
<keyword evidence="3" id="KW-1185">Reference proteome</keyword>
<evidence type="ECO:0000313" key="2">
    <source>
        <dbReference type="EMBL" id="GHB88865.1"/>
    </source>
</evidence>
<organism evidence="2 3">
    <name type="scientific">Persicitalea jodogahamensis</name>
    <dbReference type="NCBI Taxonomy" id="402147"/>
    <lineage>
        <taxon>Bacteria</taxon>
        <taxon>Pseudomonadati</taxon>
        <taxon>Bacteroidota</taxon>
        <taxon>Cytophagia</taxon>
        <taxon>Cytophagales</taxon>
        <taxon>Spirosomataceae</taxon>
        <taxon>Persicitalea</taxon>
    </lineage>
</organism>
<gene>
    <name evidence="2" type="ORF">GCM10007390_51210</name>
</gene>
<feature type="domain" description="Peptidase C1A papain C-terminal" evidence="1">
    <location>
        <begin position="189"/>
        <end position="278"/>
    </location>
</feature>
<dbReference type="GO" id="GO:0008234">
    <property type="term" value="F:cysteine-type peptidase activity"/>
    <property type="evidence" value="ECO:0007669"/>
    <property type="project" value="InterPro"/>
</dbReference>
<evidence type="ECO:0000259" key="1">
    <source>
        <dbReference type="Pfam" id="PF00112"/>
    </source>
</evidence>
<sequence length="505" mass="55897">MMFVTNLRTPSEPTTINMKNALLFVLLVALFPRPTAGQGLIFDSAEFSKLPKARPKTGVKDLGTAPMRMDLTPYVPTLVRQGERDYTCVAIATAVHAIATQRAAAANDTDSRTILMKYALSPMYVFNKIGGDCGNGVTLAAVATFLRDEGSVAFSTYDATRCTDSQIPGSLKGTTNLIRIKAAETFFNRDSLKGPNRVVEDVKDHLAQKRPVVVGLPILETFKRITSANPYYAPNRRTKGGHAATVISYDDVQEEFKLANSYGEDWGQDGFFFMKYADFAASVEQALYMVLAPEPEADGKPVLTRLGGTFAFKNVEIENRAVNEYDQKPRHVGDGLYFLDKKDWKLRQRFRLQAENTQQSEHICVFSISLNNQIDIYFPEDIKYQPLNAKGQNQAPRIFGAGVSDLVLPSGRIVVPMDPESTLIIKETGTDYLCILYGNEPIKPELQQILERVQASSGPIMQRIKNALGSRAIAGQVAYAPDHMEAQVTPRQGDILPIVLEVKSR</sequence>
<dbReference type="SUPFAM" id="SSF54001">
    <property type="entry name" value="Cysteine proteinases"/>
    <property type="match status" value="1"/>
</dbReference>
<accession>A0A8J3D8U2</accession>
<dbReference type="EMBL" id="BMXF01000010">
    <property type="protein sequence ID" value="GHB88865.1"/>
    <property type="molecule type" value="Genomic_DNA"/>
</dbReference>
<dbReference type="Pfam" id="PF00112">
    <property type="entry name" value="Peptidase_C1"/>
    <property type="match status" value="1"/>
</dbReference>
<comment type="caution">
    <text evidence="2">The sequence shown here is derived from an EMBL/GenBank/DDBJ whole genome shotgun (WGS) entry which is preliminary data.</text>
</comment>
<evidence type="ECO:0000313" key="3">
    <source>
        <dbReference type="Proteomes" id="UP000598271"/>
    </source>
</evidence>
<proteinExistence type="predicted"/>
<dbReference type="Proteomes" id="UP000598271">
    <property type="component" value="Unassembled WGS sequence"/>
</dbReference>
<dbReference type="GO" id="GO:0006508">
    <property type="term" value="P:proteolysis"/>
    <property type="evidence" value="ECO:0007669"/>
    <property type="project" value="InterPro"/>
</dbReference>
<dbReference type="Gene3D" id="3.90.70.10">
    <property type="entry name" value="Cysteine proteinases"/>
    <property type="match status" value="1"/>
</dbReference>
<name>A0A8J3D8U2_9BACT</name>
<dbReference type="CDD" id="cd02619">
    <property type="entry name" value="Peptidase_C1"/>
    <property type="match status" value="1"/>
</dbReference>
<dbReference type="InterPro" id="IPR000668">
    <property type="entry name" value="Peptidase_C1A_C"/>
</dbReference>